<proteinExistence type="predicted"/>
<evidence type="ECO:0008006" key="4">
    <source>
        <dbReference type="Google" id="ProtNLM"/>
    </source>
</evidence>
<dbReference type="SUPFAM" id="SSF89550">
    <property type="entry name" value="PHP domain-like"/>
    <property type="match status" value="1"/>
</dbReference>
<feature type="region of interest" description="Disordered" evidence="1">
    <location>
        <begin position="294"/>
        <end position="328"/>
    </location>
</feature>
<dbReference type="InterPro" id="IPR016195">
    <property type="entry name" value="Pol/histidinol_Pase-like"/>
</dbReference>
<dbReference type="Proteomes" id="UP000722459">
    <property type="component" value="Unassembled WGS sequence"/>
</dbReference>
<evidence type="ECO:0000256" key="1">
    <source>
        <dbReference type="SAM" id="MobiDB-lite"/>
    </source>
</evidence>
<gene>
    <name evidence="2" type="ORF">HON47_00455</name>
</gene>
<protein>
    <recommendedName>
        <fullName evidence="4">PHP domain-containing protein</fullName>
    </recommendedName>
</protein>
<organism evidence="2 3">
    <name type="scientific">Candidatus Iainarchaeum sp</name>
    <dbReference type="NCBI Taxonomy" id="3101447"/>
    <lineage>
        <taxon>Archaea</taxon>
        <taxon>Candidatus Iainarchaeota</taxon>
        <taxon>Candidatus Iainarchaeia</taxon>
        <taxon>Candidatus Iainarchaeales</taxon>
        <taxon>Candidatus Iainarchaeaceae</taxon>
        <taxon>Candidatus Iainarchaeum</taxon>
    </lineage>
</organism>
<dbReference type="Pfam" id="PF13263">
    <property type="entry name" value="PHP_C"/>
    <property type="match status" value="1"/>
</dbReference>
<dbReference type="AlphaFoldDB" id="A0A8T5GDJ4"/>
<evidence type="ECO:0000313" key="2">
    <source>
        <dbReference type="EMBL" id="MBT4870031.1"/>
    </source>
</evidence>
<comment type="caution">
    <text evidence="2">The sequence shown here is derived from an EMBL/GenBank/DDBJ whole genome shotgun (WGS) entry which is preliminary data.</text>
</comment>
<accession>A0A8T5GDJ4</accession>
<reference evidence="2" key="1">
    <citation type="journal article" date="2021" name="ISME J.">
        <title>Mercury methylation by metabolically versatile and cosmopolitan marine bacteria.</title>
        <authorList>
            <person name="Lin H."/>
            <person name="Ascher D.B."/>
            <person name="Myung Y."/>
            <person name="Lamborg C.H."/>
            <person name="Hallam S.J."/>
            <person name="Gionfriddo C.M."/>
            <person name="Holt K.E."/>
            <person name="Moreau J.W."/>
        </authorList>
    </citation>
    <scope>NUCLEOTIDE SEQUENCE</scope>
    <source>
        <strain evidence="2">SI075_bin30</strain>
    </source>
</reference>
<sequence>MKKHILVDLHTHLNEKKISPQKWWDAVLEKKLSIIAITEHVEYDPKDAYEKLLEVKPKNVMLIPGMECKTTAGHLLVFGKDISVYDIAPLQKVNINVEKALEVVNENNLVASFAHPYGYKNDSTTNQLGEKESKRIMKKYKVGSEYYNGMLGSANGFIFGTQWVKKLYNFFDFMSKSEKAKTFHIQKKSKNIKSKLEIISLETFERVRKGILFGQEARYITVGSDAHYPRVIGTAVLELKKMPKNEKDFLRMLSNKEILWAGPNIYSRKPVDKLKKKELLEGLKYVTKNKLKKRMKKKKVTKSVKKKAKAIKQKIKNKKIPIKGRKKK</sequence>
<dbReference type="EMBL" id="JABJNZ010000012">
    <property type="protein sequence ID" value="MBT4870031.1"/>
    <property type="molecule type" value="Genomic_DNA"/>
</dbReference>
<evidence type="ECO:0000313" key="3">
    <source>
        <dbReference type="Proteomes" id="UP000722459"/>
    </source>
</evidence>
<dbReference type="Gene3D" id="3.20.20.140">
    <property type="entry name" value="Metal-dependent hydrolases"/>
    <property type="match status" value="1"/>
</dbReference>
<name>A0A8T5GDJ4_9ARCH</name>